<keyword evidence="9" id="KW-1185">Reference proteome</keyword>
<evidence type="ECO:0000256" key="1">
    <source>
        <dbReference type="ARBA" id="ARBA00022536"/>
    </source>
</evidence>
<dbReference type="PROSITE" id="PS50026">
    <property type="entry name" value="EGF_3"/>
    <property type="match status" value="3"/>
</dbReference>
<evidence type="ECO:0000259" key="6">
    <source>
        <dbReference type="PROSITE" id="PS50022"/>
    </source>
</evidence>
<dbReference type="SUPFAM" id="SSF57184">
    <property type="entry name" value="Growth factor receptor domain"/>
    <property type="match status" value="1"/>
</dbReference>
<dbReference type="Pfam" id="PF00754">
    <property type="entry name" value="F5_F8_type_C"/>
    <property type="match status" value="1"/>
</dbReference>
<dbReference type="SMART" id="SM00181">
    <property type="entry name" value="EGF"/>
    <property type="match status" value="5"/>
</dbReference>
<evidence type="ECO:0000256" key="5">
    <source>
        <dbReference type="PROSITE-ProRule" id="PRU00076"/>
    </source>
</evidence>
<dbReference type="PANTHER" id="PTHR10199">
    <property type="entry name" value="THROMBOSPONDIN"/>
    <property type="match status" value="1"/>
</dbReference>
<comment type="caution">
    <text evidence="8">The sequence shown here is derived from an EMBL/GenBank/DDBJ whole genome shotgun (WGS) entry which is preliminary data.</text>
</comment>
<dbReference type="InterPro" id="IPR024731">
    <property type="entry name" value="NELL2-like_EGF"/>
</dbReference>
<dbReference type="PANTHER" id="PTHR10199:SF100">
    <property type="entry name" value="THROMBOSPONDIN, ISOFORM A"/>
    <property type="match status" value="1"/>
</dbReference>
<dbReference type="GO" id="GO:0005509">
    <property type="term" value="F:calcium ion binding"/>
    <property type="evidence" value="ECO:0007669"/>
    <property type="project" value="InterPro"/>
</dbReference>
<keyword evidence="1 5" id="KW-0245">EGF-like domain</keyword>
<dbReference type="InterPro" id="IPR000742">
    <property type="entry name" value="EGF"/>
</dbReference>
<dbReference type="InterPro" id="IPR011641">
    <property type="entry name" value="Tyr-kin_ephrin_A/B_rcpt-like"/>
</dbReference>
<dbReference type="EMBL" id="JAODUO010000568">
    <property type="protein sequence ID" value="KAK2177983.1"/>
    <property type="molecule type" value="Genomic_DNA"/>
</dbReference>
<accession>A0AAD9NRF3</accession>
<sequence>MYRYLGGNPLDCDCYLFDTLDAVDTMSGLCASPQSAANISFGSPDKLKPTYYLQVSKDTFFCCKCNHPRMTTLKYNMFPTAAVVNASSPGNYQLKVDWQAPTLLYPLNGTAVPSGPINPNPGMTGPCSTTVSKPKYVASLYGEWLAVSDNPTCDSFSDWFRNVPNVNHMVQSTVVLKYLATEQVNRLATRTTSVFFHVERKLCRSQLFIETKDMVFYQDPLTQDPPMDHFVSVPEDLHTGGLVVEIPLTDAFSTGPSFSVTIMKGWWLIQQPRLQPLDKWSLDPPLTRYNESDDLYRVVYNETSDLVFTLVIIDHGSPPRGTTATVHVTLSNTCLLSVLYEALDMTAVLDRDTGAFTLNLPRYWVYDYAITDGNQWLQVDMTKPYKFRKLMIQGREDADMWVTEFTITYSNDGSVFVLYKNINGTSRCPASWYCTGDGDRLPCARCEGATCGQNATEHSFGAAIECTTCPEGWLCREGYATPCPLHEYADCSSDSCPATCTPCQPGFACRGGVRYQCSKGSYSDGLQDYCLMCQPGTYQNAPGQTGCVNCPRGYISSKMKDRCSPCPEGTWSDGSGEACVSCTDATECPCLADPYPCYQEARCFNYKDGGTPAHVCDVCPPGYQGDGVTCTDIDECQLYSPCWNSSCVNTVPGYQCHGCPPGYGGSFEDAIAINTTRRIYVFCGKTYSTVQLQTCGDIDECAVNNGGCDINAQCNNTVGSFYCTCNKGYLGESFYGCYSDNFCTNGRHNCDKNADCIYTEPGLFLCECKDGYAGDGKGCGVDPDLDGSPSKNIHCSQVACVWDNCPDKPNSGQEDNDHDYIGDFCDPDDDNDSVFDDMIVVRTVALSGTEDTNDNCPLIFNDGTDTDNDLVGDACDNCPTVSNADQADTDQNGVGDACDIVVGAHKDR</sequence>
<keyword evidence="2" id="KW-0732">Signal</keyword>
<dbReference type="SMART" id="SM00179">
    <property type="entry name" value="EGF_CA"/>
    <property type="match status" value="3"/>
</dbReference>
<dbReference type="SUPFAM" id="SSF49785">
    <property type="entry name" value="Galactose-binding domain-like"/>
    <property type="match status" value="1"/>
</dbReference>
<dbReference type="SMART" id="SM01411">
    <property type="entry name" value="Ephrin_rec_like"/>
    <property type="match status" value="1"/>
</dbReference>
<dbReference type="SUPFAM" id="SSF103647">
    <property type="entry name" value="TSP type-3 repeat"/>
    <property type="match status" value="1"/>
</dbReference>
<evidence type="ECO:0000313" key="9">
    <source>
        <dbReference type="Proteomes" id="UP001209878"/>
    </source>
</evidence>
<dbReference type="PROSITE" id="PS50022">
    <property type="entry name" value="FA58C_3"/>
    <property type="match status" value="1"/>
</dbReference>
<evidence type="ECO:0000256" key="4">
    <source>
        <dbReference type="ARBA" id="ARBA00023157"/>
    </source>
</evidence>
<dbReference type="InterPro" id="IPR028974">
    <property type="entry name" value="TSP_type-3_rpt"/>
</dbReference>
<feature type="domain" description="F5/8 type C" evidence="6">
    <location>
        <begin position="364"/>
        <end position="421"/>
    </location>
</feature>
<dbReference type="SUPFAM" id="SSF57196">
    <property type="entry name" value="EGF/Laminin"/>
    <property type="match status" value="2"/>
</dbReference>
<evidence type="ECO:0000256" key="2">
    <source>
        <dbReference type="ARBA" id="ARBA00022729"/>
    </source>
</evidence>
<dbReference type="InterPro" id="IPR049883">
    <property type="entry name" value="NOTCH1_EGF-like"/>
</dbReference>
<evidence type="ECO:0000313" key="8">
    <source>
        <dbReference type="EMBL" id="KAK2177983.1"/>
    </source>
</evidence>
<dbReference type="Gene3D" id="2.10.25.10">
    <property type="entry name" value="Laminin"/>
    <property type="match status" value="4"/>
</dbReference>
<dbReference type="InterPro" id="IPR018097">
    <property type="entry name" value="EGF_Ca-bd_CS"/>
</dbReference>
<dbReference type="CDD" id="cd11304">
    <property type="entry name" value="Cadherin_repeat"/>
    <property type="match status" value="1"/>
</dbReference>
<dbReference type="PROSITE" id="PS00010">
    <property type="entry name" value="ASX_HYDROXYL"/>
    <property type="match status" value="1"/>
</dbReference>
<dbReference type="CDD" id="cd00054">
    <property type="entry name" value="EGF_CA"/>
    <property type="match status" value="2"/>
</dbReference>
<reference evidence="8" key="1">
    <citation type="journal article" date="2023" name="Mol. Biol. Evol.">
        <title>Third-Generation Sequencing Reveals the Adaptive Role of the Epigenome in Three Deep-Sea Polychaetes.</title>
        <authorList>
            <person name="Perez M."/>
            <person name="Aroh O."/>
            <person name="Sun Y."/>
            <person name="Lan Y."/>
            <person name="Juniper S.K."/>
            <person name="Young C.R."/>
            <person name="Angers B."/>
            <person name="Qian P.Y."/>
        </authorList>
    </citation>
    <scope>NUCLEOTIDE SEQUENCE</scope>
    <source>
        <strain evidence="8">R07B-5</strain>
    </source>
</reference>
<comment type="caution">
    <text evidence="5">Lacks conserved residue(s) required for the propagation of feature annotation.</text>
</comment>
<dbReference type="InterPro" id="IPR008979">
    <property type="entry name" value="Galactose-bd-like_sf"/>
</dbReference>
<dbReference type="Gene3D" id="2.60.120.260">
    <property type="entry name" value="Galactose-binding domain-like"/>
    <property type="match status" value="1"/>
</dbReference>
<dbReference type="InterPro" id="IPR009030">
    <property type="entry name" value="Growth_fac_rcpt_cys_sf"/>
</dbReference>
<dbReference type="FunFam" id="2.10.25.10:FF:000038">
    <property type="entry name" value="Fibrillin 2"/>
    <property type="match status" value="1"/>
</dbReference>
<name>A0AAD9NRF3_RIDPI</name>
<gene>
    <name evidence="8" type="ORF">NP493_567g04005</name>
</gene>
<dbReference type="InterPro" id="IPR001881">
    <property type="entry name" value="EGF-like_Ca-bd_dom"/>
</dbReference>
<protein>
    <submittedName>
        <fullName evidence="8">Uncharacterized protein</fullName>
    </submittedName>
</protein>
<evidence type="ECO:0000259" key="7">
    <source>
        <dbReference type="PROSITE" id="PS50026"/>
    </source>
</evidence>
<feature type="domain" description="EGF-like" evidence="7">
    <location>
        <begin position="739"/>
        <end position="780"/>
    </location>
</feature>
<dbReference type="Pfam" id="PF12947">
    <property type="entry name" value="EGF_3"/>
    <property type="match status" value="2"/>
</dbReference>
<dbReference type="AlphaFoldDB" id="A0AAD9NRF3"/>
<dbReference type="InterPro" id="IPR000152">
    <property type="entry name" value="EGF-type_Asp/Asn_hydroxyl_site"/>
</dbReference>
<proteinExistence type="predicted"/>
<feature type="domain" description="EGF-like" evidence="7">
    <location>
        <begin position="697"/>
        <end position="735"/>
    </location>
</feature>
<dbReference type="Gene3D" id="2.10.50.10">
    <property type="entry name" value="Tumor Necrosis Factor Receptor, subunit A, domain 2"/>
    <property type="match status" value="1"/>
</dbReference>
<keyword evidence="3" id="KW-0677">Repeat</keyword>
<dbReference type="Pfam" id="PF07699">
    <property type="entry name" value="Ephrin_rec_like"/>
    <property type="match status" value="1"/>
</dbReference>
<feature type="domain" description="EGF-like" evidence="7">
    <location>
        <begin position="632"/>
        <end position="669"/>
    </location>
</feature>
<dbReference type="PROSITE" id="PS01187">
    <property type="entry name" value="EGF_CA"/>
    <property type="match status" value="1"/>
</dbReference>
<keyword evidence="4" id="KW-1015">Disulfide bond</keyword>
<dbReference type="InterPro" id="IPR000421">
    <property type="entry name" value="FA58C"/>
</dbReference>
<dbReference type="Gene3D" id="4.10.1080.10">
    <property type="entry name" value="TSP type-3 repeat"/>
    <property type="match status" value="1"/>
</dbReference>
<dbReference type="Pfam" id="PF07645">
    <property type="entry name" value="EGF_CA"/>
    <property type="match status" value="1"/>
</dbReference>
<organism evidence="8 9">
    <name type="scientific">Ridgeia piscesae</name>
    <name type="common">Tubeworm</name>
    <dbReference type="NCBI Taxonomy" id="27915"/>
    <lineage>
        <taxon>Eukaryota</taxon>
        <taxon>Metazoa</taxon>
        <taxon>Spiralia</taxon>
        <taxon>Lophotrochozoa</taxon>
        <taxon>Annelida</taxon>
        <taxon>Polychaeta</taxon>
        <taxon>Sedentaria</taxon>
        <taxon>Canalipalpata</taxon>
        <taxon>Sabellida</taxon>
        <taxon>Siboglinidae</taxon>
        <taxon>Ridgeia</taxon>
    </lineage>
</organism>
<dbReference type="PROSITE" id="PS01186">
    <property type="entry name" value="EGF_2"/>
    <property type="match status" value="1"/>
</dbReference>
<evidence type="ECO:0000256" key="3">
    <source>
        <dbReference type="ARBA" id="ARBA00022737"/>
    </source>
</evidence>
<dbReference type="Proteomes" id="UP001209878">
    <property type="component" value="Unassembled WGS sequence"/>
</dbReference>